<dbReference type="SUPFAM" id="SSF102114">
    <property type="entry name" value="Radical SAM enzymes"/>
    <property type="match status" value="1"/>
</dbReference>
<dbReference type="AlphaFoldDB" id="A0A2W5IEH1"/>
<evidence type="ECO:0000259" key="7">
    <source>
        <dbReference type="PROSITE" id="PS51918"/>
    </source>
</evidence>
<dbReference type="InterPro" id="IPR034457">
    <property type="entry name" value="Organic_radical-activating"/>
</dbReference>
<dbReference type="PANTHER" id="PTHR30352">
    <property type="entry name" value="PYRUVATE FORMATE-LYASE-ACTIVATING ENZYME"/>
    <property type="match status" value="1"/>
</dbReference>
<comment type="cofactor">
    <cofactor evidence="1">
        <name>[4Fe-4S] cluster</name>
        <dbReference type="ChEBI" id="CHEBI:49883"/>
    </cofactor>
</comment>
<dbReference type="GO" id="GO:0046872">
    <property type="term" value="F:metal ion binding"/>
    <property type="evidence" value="ECO:0007669"/>
    <property type="project" value="UniProtKB-KW"/>
</dbReference>
<dbReference type="GO" id="GO:0003824">
    <property type="term" value="F:catalytic activity"/>
    <property type="evidence" value="ECO:0007669"/>
    <property type="project" value="InterPro"/>
</dbReference>
<name>A0A2W5IEH1_9ACTN</name>
<keyword evidence="5" id="KW-0408">Iron</keyword>
<evidence type="ECO:0000313" key="8">
    <source>
        <dbReference type="EMBL" id="PZP88774.1"/>
    </source>
</evidence>
<gene>
    <name evidence="8" type="ORF">DI579_05280</name>
</gene>
<proteinExistence type="predicted"/>
<sequence>MATADDLTIAGLVRLSTVDWPGHMAATVFLQGCPWNCLYCHNPDLIDCRTPGIMEWAEVEKFLQRRRGLLDGVVFTGGEPTRQRGLADAMARVRNMGFQVGLHTMGAYPTLLRPLIPLIDWVGFDIKAAPAHYGDIIATNPHASIGTVGSRHAMEALDMLLDAGIDIQARTTLYPDSVAVTDLPIIVDMLHSKGVGSYRLQQARAEGARQVLPDGRTLSYDRPGWDTEFAALKTRYDFG</sequence>
<dbReference type="InterPro" id="IPR012840">
    <property type="entry name" value="NrdG2"/>
</dbReference>
<keyword evidence="3" id="KW-0949">S-adenosyl-L-methionine</keyword>
<dbReference type="RefSeq" id="WP_290598738.1">
    <property type="nucleotide sequence ID" value="NZ_CAKZIO010000013.1"/>
</dbReference>
<protein>
    <submittedName>
        <fullName evidence="8">Anaerobic ribonucleoside-triphosphate reductase activating protein</fullName>
    </submittedName>
</protein>
<keyword evidence="2" id="KW-0004">4Fe-4S</keyword>
<evidence type="ECO:0000256" key="2">
    <source>
        <dbReference type="ARBA" id="ARBA00022485"/>
    </source>
</evidence>
<evidence type="ECO:0000256" key="1">
    <source>
        <dbReference type="ARBA" id="ARBA00001966"/>
    </source>
</evidence>
<dbReference type="PANTHER" id="PTHR30352:SF13">
    <property type="entry name" value="GLYCYL-RADICAL ENZYME ACTIVATING ENZYME YJJW-RELATED"/>
    <property type="match status" value="1"/>
</dbReference>
<dbReference type="Gene3D" id="3.20.20.70">
    <property type="entry name" value="Aldolase class I"/>
    <property type="match status" value="1"/>
</dbReference>
<dbReference type="InterPro" id="IPR007197">
    <property type="entry name" value="rSAM"/>
</dbReference>
<dbReference type="CDD" id="cd01335">
    <property type="entry name" value="Radical_SAM"/>
    <property type="match status" value="1"/>
</dbReference>
<dbReference type="InterPro" id="IPR058240">
    <property type="entry name" value="rSAM_sf"/>
</dbReference>
<dbReference type="Proteomes" id="UP000248606">
    <property type="component" value="Unassembled WGS sequence"/>
</dbReference>
<dbReference type="SFLD" id="SFLDG01094">
    <property type="entry name" value="Uncharacterised_Radical_SAM_Su"/>
    <property type="match status" value="1"/>
</dbReference>
<dbReference type="GO" id="GO:0051539">
    <property type="term" value="F:4 iron, 4 sulfur cluster binding"/>
    <property type="evidence" value="ECO:0007669"/>
    <property type="project" value="UniProtKB-KW"/>
</dbReference>
<keyword evidence="4" id="KW-0479">Metal-binding</keyword>
<accession>A0A2W5IEH1</accession>
<comment type="caution">
    <text evidence="8">The sequence shown here is derived from an EMBL/GenBank/DDBJ whole genome shotgun (WGS) entry which is preliminary data.</text>
</comment>
<keyword evidence="6" id="KW-0411">Iron-sulfur</keyword>
<dbReference type="SFLD" id="SFLDS00029">
    <property type="entry name" value="Radical_SAM"/>
    <property type="match status" value="1"/>
</dbReference>
<dbReference type="EMBL" id="QFOZ01000007">
    <property type="protein sequence ID" value="PZP88774.1"/>
    <property type="molecule type" value="Genomic_DNA"/>
</dbReference>
<evidence type="ECO:0000256" key="5">
    <source>
        <dbReference type="ARBA" id="ARBA00023004"/>
    </source>
</evidence>
<evidence type="ECO:0000256" key="6">
    <source>
        <dbReference type="ARBA" id="ARBA00023014"/>
    </source>
</evidence>
<reference evidence="8 9" key="1">
    <citation type="submission" date="2017-08" db="EMBL/GenBank/DDBJ databases">
        <title>Infants hospitalized years apart are colonized by the same room-sourced microbial strains.</title>
        <authorList>
            <person name="Brooks B."/>
            <person name="Olm M.R."/>
            <person name="Firek B.A."/>
            <person name="Baker R."/>
            <person name="Thomas B.C."/>
            <person name="Morowitz M.J."/>
            <person name="Banfield J.F."/>
        </authorList>
    </citation>
    <scope>NUCLEOTIDE SEQUENCE [LARGE SCALE GENOMIC DNA]</scope>
    <source>
        <strain evidence="8">S2_006_000_R1_57</strain>
    </source>
</reference>
<evidence type="ECO:0000313" key="9">
    <source>
        <dbReference type="Proteomes" id="UP000248606"/>
    </source>
</evidence>
<dbReference type="NCBIfam" id="TIGR02495">
    <property type="entry name" value="NrdG2"/>
    <property type="match status" value="1"/>
</dbReference>
<feature type="domain" description="Radical SAM core" evidence="7">
    <location>
        <begin position="20"/>
        <end position="221"/>
    </location>
</feature>
<organism evidence="8 9">
    <name type="scientific">Lawsonella clevelandensis</name>
    <dbReference type="NCBI Taxonomy" id="1528099"/>
    <lineage>
        <taxon>Bacteria</taxon>
        <taxon>Bacillati</taxon>
        <taxon>Actinomycetota</taxon>
        <taxon>Actinomycetes</taxon>
        <taxon>Mycobacteriales</taxon>
        <taxon>Lawsonellaceae</taxon>
        <taxon>Lawsonella</taxon>
    </lineage>
</organism>
<evidence type="ECO:0000256" key="3">
    <source>
        <dbReference type="ARBA" id="ARBA00022691"/>
    </source>
</evidence>
<dbReference type="InterPro" id="IPR013785">
    <property type="entry name" value="Aldolase_TIM"/>
</dbReference>
<evidence type="ECO:0000256" key="4">
    <source>
        <dbReference type="ARBA" id="ARBA00022723"/>
    </source>
</evidence>
<dbReference type="PROSITE" id="PS51918">
    <property type="entry name" value="RADICAL_SAM"/>
    <property type="match status" value="1"/>
</dbReference>
<dbReference type="Pfam" id="PF04055">
    <property type="entry name" value="Radical_SAM"/>
    <property type="match status" value="1"/>
</dbReference>